<proteinExistence type="predicted"/>
<dbReference type="GO" id="GO:0016791">
    <property type="term" value="F:phosphatase activity"/>
    <property type="evidence" value="ECO:0007669"/>
    <property type="project" value="TreeGrafter"/>
</dbReference>
<comment type="caution">
    <text evidence="2">The sequence shown here is derived from an EMBL/GenBank/DDBJ whole genome shotgun (WGS) entry which is preliminary data.</text>
</comment>
<gene>
    <name evidence="2" type="ORF">COO59_02795</name>
</gene>
<dbReference type="InterPro" id="IPR004843">
    <property type="entry name" value="Calcineurin-like_PHP"/>
</dbReference>
<dbReference type="InterPro" id="IPR029052">
    <property type="entry name" value="Metallo-depent_PP-like"/>
</dbReference>
<organism evidence="2 3">
    <name type="scientific">Mixta theicola</name>
    <dbReference type="NCBI Taxonomy" id="1458355"/>
    <lineage>
        <taxon>Bacteria</taxon>
        <taxon>Pseudomonadati</taxon>
        <taxon>Pseudomonadota</taxon>
        <taxon>Gammaproteobacteria</taxon>
        <taxon>Enterobacterales</taxon>
        <taxon>Erwiniaceae</taxon>
        <taxon>Mixta</taxon>
    </lineage>
</organism>
<evidence type="ECO:0000313" key="3">
    <source>
        <dbReference type="Proteomes" id="UP000236345"/>
    </source>
</evidence>
<dbReference type="InterPro" id="IPR050126">
    <property type="entry name" value="Ap4A_hydrolase"/>
</dbReference>
<dbReference type="Gene3D" id="3.60.21.10">
    <property type="match status" value="1"/>
</dbReference>
<dbReference type="SUPFAM" id="SSF56300">
    <property type="entry name" value="Metallo-dependent phosphatases"/>
    <property type="match status" value="1"/>
</dbReference>
<protein>
    <submittedName>
        <fullName evidence="2">Serine/threonine-protein phosphatase</fullName>
    </submittedName>
</protein>
<accession>A0A2K1QCV8</accession>
<dbReference type="InterPro" id="IPR006186">
    <property type="entry name" value="Ser/Thr-sp_prot-phosphatase"/>
</dbReference>
<dbReference type="GO" id="GO:0008803">
    <property type="term" value="F:bis(5'-nucleosyl)-tetraphosphatase (symmetrical) activity"/>
    <property type="evidence" value="ECO:0007669"/>
    <property type="project" value="TreeGrafter"/>
</dbReference>
<dbReference type="GO" id="GO:0005737">
    <property type="term" value="C:cytoplasm"/>
    <property type="evidence" value="ECO:0007669"/>
    <property type="project" value="TreeGrafter"/>
</dbReference>
<dbReference type="Pfam" id="PF00149">
    <property type="entry name" value="Metallophos"/>
    <property type="match status" value="1"/>
</dbReference>
<name>A0A2K1QCV8_9GAMM</name>
<feature type="domain" description="Serine/threonine specific protein phosphatases" evidence="1">
    <location>
        <begin position="71"/>
        <end position="76"/>
    </location>
</feature>
<reference evidence="3" key="1">
    <citation type="submission" date="2017-09" db="EMBL/GenBank/DDBJ databases">
        <authorList>
            <person name="Palmer M."/>
            <person name="Steenkamp E.T."/>
            <person name="Coetzee M.P."/>
            <person name="Avontuur J.R."/>
            <person name="Van Zyl E."/>
            <person name="Chan W.-Y."/>
            <person name="Blom J."/>
            <person name="Venter S.N."/>
        </authorList>
    </citation>
    <scope>NUCLEOTIDE SEQUENCE [LARGE SCALE GENOMIC DNA]</scope>
    <source>
        <strain evidence="3">QC88-366</strain>
    </source>
</reference>
<dbReference type="Proteomes" id="UP000236345">
    <property type="component" value="Unassembled WGS sequence"/>
</dbReference>
<dbReference type="EMBL" id="NWUO01000002">
    <property type="protein sequence ID" value="PNS12865.1"/>
    <property type="molecule type" value="Genomic_DNA"/>
</dbReference>
<evidence type="ECO:0000313" key="2">
    <source>
        <dbReference type="EMBL" id="PNS12865.1"/>
    </source>
</evidence>
<dbReference type="PANTHER" id="PTHR42850">
    <property type="entry name" value="METALLOPHOSPHOESTERASE"/>
    <property type="match status" value="1"/>
</dbReference>
<dbReference type="OrthoDB" id="5296354at2"/>
<evidence type="ECO:0000259" key="1">
    <source>
        <dbReference type="PROSITE" id="PS00125"/>
    </source>
</evidence>
<sequence length="215" mass="24702">MLYQYLNGDNWRHIYIVGDLHGCRALLDRQLLAARFDPQQDLLVSVGDLIDRGPDSLGCLRLLAEPWFRSVRGNHEVMALNALLRNDTLLWKMNGGDWFWRLKGKPRDEAQRALMQCQTLPLILHINLEERTVIVAHADYPASHYAFEQPVDEYEVVWGRERIHHLQHGQGEAIAGADAFYFGHTPLDQPLSGWNQHFIDTGAVFGNRLTLIKIQ</sequence>
<dbReference type="GO" id="GO:0110154">
    <property type="term" value="P:RNA decapping"/>
    <property type="evidence" value="ECO:0007669"/>
    <property type="project" value="TreeGrafter"/>
</dbReference>
<dbReference type="PROSITE" id="PS00125">
    <property type="entry name" value="SER_THR_PHOSPHATASE"/>
    <property type="match status" value="1"/>
</dbReference>
<dbReference type="RefSeq" id="WP_103058335.1">
    <property type="nucleotide sequence ID" value="NZ_BSOF01000026.1"/>
</dbReference>
<dbReference type="PANTHER" id="PTHR42850:SF10">
    <property type="entry name" value="SERINE_THREONINE-PROTEIN PHOSPHATASE 1"/>
    <property type="match status" value="1"/>
</dbReference>
<dbReference type="AlphaFoldDB" id="A0A2K1QCV8"/>
<keyword evidence="3" id="KW-1185">Reference proteome</keyword>